<dbReference type="EMBL" id="JBHUDC010000002">
    <property type="protein sequence ID" value="MFD1512088.1"/>
    <property type="molecule type" value="Genomic_DNA"/>
</dbReference>
<name>A0ABD6AS42_9EURY</name>
<dbReference type="RefSeq" id="WP_250872075.1">
    <property type="nucleotide sequence ID" value="NZ_JALXFV010000002.1"/>
</dbReference>
<dbReference type="Gene3D" id="3.40.980.10">
    <property type="entry name" value="MoaB/Mog-like domain"/>
    <property type="match status" value="1"/>
</dbReference>
<keyword evidence="3" id="KW-1185">Reference proteome</keyword>
<evidence type="ECO:0000313" key="2">
    <source>
        <dbReference type="EMBL" id="MFD1512088.1"/>
    </source>
</evidence>
<dbReference type="InterPro" id="IPR001453">
    <property type="entry name" value="MoaB/Mog_dom"/>
</dbReference>
<protein>
    <submittedName>
        <fullName evidence="2">Competence/damage-inducible protein A</fullName>
    </submittedName>
</protein>
<feature type="domain" description="MoaB/Mog" evidence="1">
    <location>
        <begin position="4"/>
        <end position="163"/>
    </location>
</feature>
<comment type="caution">
    <text evidence="2">The sequence shown here is derived from an EMBL/GenBank/DDBJ whole genome shotgun (WGS) entry which is preliminary data.</text>
</comment>
<dbReference type="InterPro" id="IPR056596">
    <property type="entry name" value="FLAD1_M"/>
</dbReference>
<dbReference type="SMART" id="SM00852">
    <property type="entry name" value="MoCF_biosynth"/>
    <property type="match status" value="1"/>
</dbReference>
<accession>A0ABD6AS42</accession>
<reference evidence="2 3" key="1">
    <citation type="journal article" date="2019" name="Int. J. Syst. Evol. Microbiol.">
        <title>The Global Catalogue of Microorganisms (GCM) 10K type strain sequencing project: providing services to taxonomists for standard genome sequencing and annotation.</title>
        <authorList>
            <consortium name="The Broad Institute Genomics Platform"/>
            <consortium name="The Broad Institute Genome Sequencing Center for Infectious Disease"/>
            <person name="Wu L."/>
            <person name="Ma J."/>
        </authorList>
    </citation>
    <scope>NUCLEOTIDE SEQUENCE [LARGE SCALE GENOMIC DNA]</scope>
    <source>
        <strain evidence="2 3">CGMCC 1.12563</strain>
    </source>
</reference>
<proteinExistence type="predicted"/>
<dbReference type="Proteomes" id="UP001597187">
    <property type="component" value="Unassembled WGS sequence"/>
</dbReference>
<sequence>MRVAVVTVGDELLAGETVNTNASWLGERLTARGASVERVVTLPDREGDIARTVNEYRAEYDAVVVTGGLGPTHDDLTMAGVAAAFGVPLERNEEALEWLEAEGGYSNEDLARGTADLPKGARPLHNEVGVAPGCVLGSVYVLPGVPGEMKAMFEAVVDEFEGTVLHVEAVTVAEPESALVERFEAVRDRFDVTVGSYPGENVTVRLRGEDPEEVERALAWLAERSETVEE</sequence>
<dbReference type="SUPFAM" id="SSF53218">
    <property type="entry name" value="Molybdenum cofactor biosynthesis proteins"/>
    <property type="match status" value="1"/>
</dbReference>
<dbReference type="Pfam" id="PF00994">
    <property type="entry name" value="MoCF_biosynth"/>
    <property type="match status" value="1"/>
</dbReference>
<dbReference type="CDD" id="cd00885">
    <property type="entry name" value="cinA"/>
    <property type="match status" value="1"/>
</dbReference>
<dbReference type="InterPro" id="IPR050101">
    <property type="entry name" value="CinA"/>
</dbReference>
<evidence type="ECO:0000259" key="1">
    <source>
        <dbReference type="SMART" id="SM00852"/>
    </source>
</evidence>
<organism evidence="2 3">
    <name type="scientific">Halomarina rubra</name>
    <dbReference type="NCBI Taxonomy" id="2071873"/>
    <lineage>
        <taxon>Archaea</taxon>
        <taxon>Methanobacteriati</taxon>
        <taxon>Methanobacteriota</taxon>
        <taxon>Stenosarchaea group</taxon>
        <taxon>Halobacteria</taxon>
        <taxon>Halobacteriales</taxon>
        <taxon>Natronomonadaceae</taxon>
        <taxon>Halomarina</taxon>
    </lineage>
</organism>
<gene>
    <name evidence="2" type="ORF">ACFSBT_02175</name>
</gene>
<dbReference type="PANTHER" id="PTHR13939">
    <property type="entry name" value="NICOTINAMIDE-NUCLEOTIDE AMIDOHYDROLASE PNCC"/>
    <property type="match status" value="1"/>
</dbReference>
<dbReference type="PANTHER" id="PTHR13939:SF0">
    <property type="entry name" value="NMN AMIDOHYDROLASE-LIKE PROTEIN YFAY"/>
    <property type="match status" value="1"/>
</dbReference>
<evidence type="ECO:0000313" key="3">
    <source>
        <dbReference type="Proteomes" id="UP001597187"/>
    </source>
</evidence>
<dbReference type="Pfam" id="PF24102">
    <property type="entry name" value="FLAD1_M"/>
    <property type="match status" value="1"/>
</dbReference>
<dbReference type="InterPro" id="IPR036425">
    <property type="entry name" value="MoaB/Mog-like_dom_sf"/>
</dbReference>
<dbReference type="AlphaFoldDB" id="A0ABD6AS42"/>